<dbReference type="AlphaFoldDB" id="S0FQS9"/>
<dbReference type="Proteomes" id="UP000014155">
    <property type="component" value="Unassembled WGS sequence"/>
</dbReference>
<organism evidence="2 3">
    <name type="scientific">Ruminiclostridium cellobioparum subsp. termitidis CT1112</name>
    <dbReference type="NCBI Taxonomy" id="1195236"/>
    <lineage>
        <taxon>Bacteria</taxon>
        <taxon>Bacillati</taxon>
        <taxon>Bacillota</taxon>
        <taxon>Clostridia</taxon>
        <taxon>Eubacteriales</taxon>
        <taxon>Oscillospiraceae</taxon>
        <taxon>Ruminiclostridium</taxon>
    </lineage>
</organism>
<evidence type="ECO:0000313" key="3">
    <source>
        <dbReference type="Proteomes" id="UP000014155"/>
    </source>
</evidence>
<dbReference type="Gene3D" id="3.40.50.2000">
    <property type="entry name" value="Glycogen Phosphorylase B"/>
    <property type="match status" value="1"/>
</dbReference>
<dbReference type="STRING" id="1195236.CTER_2601"/>
<dbReference type="Pfam" id="PF13365">
    <property type="entry name" value="Trypsin_2"/>
    <property type="match status" value="1"/>
</dbReference>
<dbReference type="RefSeq" id="WP_004626303.1">
    <property type="nucleotide sequence ID" value="NZ_AORV01000036.1"/>
</dbReference>
<evidence type="ECO:0000259" key="1">
    <source>
        <dbReference type="Pfam" id="PF13439"/>
    </source>
</evidence>
<dbReference type="EMBL" id="AORV01000036">
    <property type="protein sequence ID" value="EMS71529.1"/>
    <property type="molecule type" value="Genomic_DNA"/>
</dbReference>
<dbReference type="InterPro" id="IPR028098">
    <property type="entry name" value="Glyco_trans_4-like_N"/>
</dbReference>
<dbReference type="InterPro" id="IPR009003">
    <property type="entry name" value="Peptidase_S1_PA"/>
</dbReference>
<gene>
    <name evidence="2" type="ORF">CTER_2601</name>
</gene>
<dbReference type="InterPro" id="IPR043504">
    <property type="entry name" value="Peptidase_S1_PA_chymotrypsin"/>
</dbReference>
<proteinExistence type="predicted"/>
<protein>
    <submittedName>
        <fullName evidence="2">Glycogen synthase</fullName>
    </submittedName>
</protein>
<feature type="domain" description="Glycosyltransferase subfamily 4-like N-terminal" evidence="1">
    <location>
        <begin position="242"/>
        <end position="382"/>
    </location>
</feature>
<name>S0FQS9_RUMCE</name>
<accession>S0FQS9</accession>
<reference evidence="2 3" key="1">
    <citation type="journal article" date="2013" name="Genome Announc.">
        <title>Draft Genome Sequence of the Cellulolytic, Mesophilic, Anaerobic Bacterium Clostridium termitidis Strain CT1112 (DSM 5398).</title>
        <authorList>
            <person name="Lal S."/>
            <person name="Ramachandran U."/>
            <person name="Zhang X."/>
            <person name="Munir R."/>
            <person name="Sparling R."/>
            <person name="Levin D.B."/>
        </authorList>
    </citation>
    <scope>NUCLEOTIDE SEQUENCE [LARGE SCALE GENOMIC DNA]</scope>
    <source>
        <strain evidence="2 3">CT1112</strain>
    </source>
</reference>
<dbReference type="SUPFAM" id="SSF50494">
    <property type="entry name" value="Trypsin-like serine proteases"/>
    <property type="match status" value="1"/>
</dbReference>
<dbReference type="eggNOG" id="COG0265">
    <property type="taxonomic scope" value="Bacteria"/>
</dbReference>
<evidence type="ECO:0000313" key="2">
    <source>
        <dbReference type="EMBL" id="EMS71529.1"/>
    </source>
</evidence>
<sequence>MNIDRIIDNCYIPAIVQIFADGEPAGTGFFIAKNLVLTCAHVILGNGIRQISGTAECRNTKIRIKWGQDSYEAEVENIEYNNPISGVMMKDFAFIRILREFDHPIVVVDEGNMQIGDECFAMGYPAGKPMGEQVTIKYEGMTNASLLKFARGQIQLGYSGAPILNMRTGKVCGILKRTRDFTTDLGGWGIPVSDILNYSSALFRLHRNTSVNEEWESCLSSIPKQPPIKVCFISSEYQPHIIGGLGVHVTQLTAELGKKLSVDVVLPEQKTGYTSQSPGVTFCSTCGTPSYSSPVAWLDFAQQAAYDIGRIQPDVIHCHDWVTVLAGIKCRWLLKKPLIFHIHLPNLAPLCSSIENLGLICADLVTVNSRHVRQEILHRDLPITRI</sequence>
<keyword evidence="3" id="KW-1185">Reference proteome</keyword>
<dbReference type="PATRIC" id="fig|1195236.3.peg.2920"/>
<dbReference type="Pfam" id="PF13439">
    <property type="entry name" value="Glyco_transf_4"/>
    <property type="match status" value="1"/>
</dbReference>
<dbReference type="Gene3D" id="2.40.10.10">
    <property type="entry name" value="Trypsin-like serine proteases"/>
    <property type="match status" value="2"/>
</dbReference>
<dbReference type="SUPFAM" id="SSF53756">
    <property type="entry name" value="UDP-Glycosyltransferase/glycogen phosphorylase"/>
    <property type="match status" value="1"/>
</dbReference>
<dbReference type="eggNOG" id="COG0297">
    <property type="taxonomic scope" value="Bacteria"/>
</dbReference>
<comment type="caution">
    <text evidence="2">The sequence shown here is derived from an EMBL/GenBank/DDBJ whole genome shotgun (WGS) entry which is preliminary data.</text>
</comment>